<dbReference type="EMBL" id="JAUTBF010000001">
    <property type="protein sequence ID" value="MDQ1121721.1"/>
    <property type="molecule type" value="Genomic_DNA"/>
</dbReference>
<dbReference type="PANTHER" id="PTHR44942">
    <property type="entry name" value="METHYLTRANSF_11 DOMAIN-CONTAINING PROTEIN"/>
    <property type="match status" value="1"/>
</dbReference>
<gene>
    <name evidence="5" type="ORF">QE412_000294</name>
</gene>
<dbReference type="InterPro" id="IPR029063">
    <property type="entry name" value="SAM-dependent_MTases_sf"/>
</dbReference>
<sequence>MALRRAVSEGRRRVVVMTDRDKSMSFGRAAAAYESGRPGYPIDSVAWLLEPIREPGRALRVADVGAGTGKLTRAVVELGADVVAVDPDADMLATLRENVRGVPTFVGTAEALPLPDSGLDAVVMGQSWHWVDPEAGSLEIGRVLRSGGTLGLIWNIRDDSVGWVRRLTAAMGGSNAEVLLATRGPRVSSPFGDLEHRVWRWDRLLTLSQLRDLVFSRSDVIVASPEKRARIDAEVDGVVASVPGLAEGGTAALPYVTHAFRARRP</sequence>
<feature type="domain" description="Methyltransferase type 11" evidence="4">
    <location>
        <begin position="63"/>
        <end position="150"/>
    </location>
</feature>
<dbReference type="InterPro" id="IPR051052">
    <property type="entry name" value="Diverse_substrate_MTase"/>
</dbReference>
<evidence type="ECO:0000313" key="6">
    <source>
        <dbReference type="Proteomes" id="UP001226691"/>
    </source>
</evidence>
<dbReference type="InterPro" id="IPR013216">
    <property type="entry name" value="Methyltransf_11"/>
</dbReference>
<evidence type="ECO:0000259" key="4">
    <source>
        <dbReference type="Pfam" id="PF08241"/>
    </source>
</evidence>
<proteinExistence type="inferred from homology"/>
<evidence type="ECO:0000313" key="5">
    <source>
        <dbReference type="EMBL" id="MDQ1121721.1"/>
    </source>
</evidence>
<name>A0ABU0TPX1_MICTR</name>
<dbReference type="CDD" id="cd02440">
    <property type="entry name" value="AdoMet_MTases"/>
    <property type="match status" value="1"/>
</dbReference>
<dbReference type="SUPFAM" id="SSF53335">
    <property type="entry name" value="S-adenosyl-L-methionine-dependent methyltransferases"/>
    <property type="match status" value="1"/>
</dbReference>
<organism evidence="5 6">
    <name type="scientific">Microbacterium trichothecenolyticum</name>
    <name type="common">Aureobacterium trichothecenolyticum</name>
    <dbReference type="NCBI Taxonomy" id="69370"/>
    <lineage>
        <taxon>Bacteria</taxon>
        <taxon>Bacillati</taxon>
        <taxon>Actinomycetota</taxon>
        <taxon>Actinomycetes</taxon>
        <taxon>Micrococcales</taxon>
        <taxon>Microbacteriaceae</taxon>
        <taxon>Microbacterium</taxon>
    </lineage>
</organism>
<accession>A0ABU0TPX1</accession>
<keyword evidence="6" id="KW-1185">Reference proteome</keyword>
<comment type="similarity">
    <text evidence="1">Belongs to the methyltransferase superfamily.</text>
</comment>
<keyword evidence="3" id="KW-0808">Transferase</keyword>
<evidence type="ECO:0000256" key="1">
    <source>
        <dbReference type="ARBA" id="ARBA00008361"/>
    </source>
</evidence>
<evidence type="ECO:0000256" key="2">
    <source>
        <dbReference type="ARBA" id="ARBA00022603"/>
    </source>
</evidence>
<comment type="caution">
    <text evidence="5">The sequence shown here is derived from an EMBL/GenBank/DDBJ whole genome shotgun (WGS) entry which is preliminary data.</text>
</comment>
<dbReference type="GO" id="GO:0008168">
    <property type="term" value="F:methyltransferase activity"/>
    <property type="evidence" value="ECO:0007669"/>
    <property type="project" value="UniProtKB-KW"/>
</dbReference>
<evidence type="ECO:0000256" key="3">
    <source>
        <dbReference type="ARBA" id="ARBA00022679"/>
    </source>
</evidence>
<protein>
    <submittedName>
        <fullName evidence="5">SAM-dependent methyltransferase</fullName>
    </submittedName>
</protein>
<keyword evidence="2 5" id="KW-0489">Methyltransferase</keyword>
<dbReference type="Proteomes" id="UP001226691">
    <property type="component" value="Unassembled WGS sequence"/>
</dbReference>
<dbReference type="PANTHER" id="PTHR44942:SF4">
    <property type="entry name" value="METHYLTRANSFERASE TYPE 11 DOMAIN-CONTAINING PROTEIN"/>
    <property type="match status" value="1"/>
</dbReference>
<dbReference type="Pfam" id="PF08241">
    <property type="entry name" value="Methyltransf_11"/>
    <property type="match status" value="1"/>
</dbReference>
<dbReference type="GO" id="GO:0032259">
    <property type="term" value="P:methylation"/>
    <property type="evidence" value="ECO:0007669"/>
    <property type="project" value="UniProtKB-KW"/>
</dbReference>
<reference evidence="5 6" key="1">
    <citation type="submission" date="2023-07" db="EMBL/GenBank/DDBJ databases">
        <title>Functional and genomic diversity of the sorghum phyllosphere microbiome.</title>
        <authorList>
            <person name="Shade A."/>
        </authorList>
    </citation>
    <scope>NUCLEOTIDE SEQUENCE [LARGE SCALE GENOMIC DNA]</scope>
    <source>
        <strain evidence="5 6">SORGH_AS_1207</strain>
    </source>
</reference>
<dbReference type="Gene3D" id="3.40.50.150">
    <property type="entry name" value="Vaccinia Virus protein VP39"/>
    <property type="match status" value="1"/>
</dbReference>